<keyword evidence="4" id="KW-0378">Hydrolase</keyword>
<evidence type="ECO:0000313" key="5">
    <source>
        <dbReference type="Proteomes" id="UP000190897"/>
    </source>
</evidence>
<dbReference type="EMBL" id="FUZA01000014">
    <property type="protein sequence ID" value="SKC19747.1"/>
    <property type="molecule type" value="Genomic_DNA"/>
</dbReference>
<dbReference type="RefSeq" id="WP_082217956.1">
    <property type="nucleotide sequence ID" value="NZ_FUZA01000014.1"/>
</dbReference>
<proteinExistence type="predicted"/>
<protein>
    <submittedName>
        <fullName evidence="4">Restriction endonuclease</fullName>
    </submittedName>
</protein>
<keyword evidence="2" id="KW-1133">Transmembrane helix</keyword>
<evidence type="ECO:0000256" key="2">
    <source>
        <dbReference type="SAM" id="Phobius"/>
    </source>
</evidence>
<feature type="compositionally biased region" description="Basic and acidic residues" evidence="1">
    <location>
        <begin position="348"/>
        <end position="363"/>
    </location>
</feature>
<dbReference type="OrthoDB" id="1426324at2"/>
<name>A0A1T5HGD1_9BACT</name>
<dbReference type="Pfam" id="PF04471">
    <property type="entry name" value="Mrr_cat"/>
    <property type="match status" value="1"/>
</dbReference>
<dbReference type="InterPro" id="IPR011335">
    <property type="entry name" value="Restrct_endonuc-II-like"/>
</dbReference>
<dbReference type="SUPFAM" id="SSF52980">
    <property type="entry name" value="Restriction endonuclease-like"/>
    <property type="match status" value="1"/>
</dbReference>
<accession>A0A1T5HGD1</accession>
<dbReference type="InterPro" id="IPR011856">
    <property type="entry name" value="tRNA_endonuc-like_dom_sf"/>
</dbReference>
<feature type="region of interest" description="Disordered" evidence="1">
    <location>
        <begin position="348"/>
        <end position="376"/>
    </location>
</feature>
<dbReference type="PANTHER" id="PTHR30015:SF6">
    <property type="entry name" value="SLL1429 PROTEIN"/>
    <property type="match status" value="1"/>
</dbReference>
<keyword evidence="2" id="KW-0472">Membrane</keyword>
<dbReference type="GO" id="GO:0003677">
    <property type="term" value="F:DNA binding"/>
    <property type="evidence" value="ECO:0007669"/>
    <property type="project" value="InterPro"/>
</dbReference>
<dbReference type="PANTHER" id="PTHR30015">
    <property type="entry name" value="MRR RESTRICTION SYSTEM PROTEIN"/>
    <property type="match status" value="1"/>
</dbReference>
<feature type="transmembrane region" description="Helical" evidence="2">
    <location>
        <begin position="6"/>
        <end position="28"/>
    </location>
</feature>
<keyword evidence="5" id="KW-1185">Reference proteome</keyword>
<dbReference type="InterPro" id="IPR052906">
    <property type="entry name" value="Type_IV_Methyl-Rstrct_Enzyme"/>
</dbReference>
<dbReference type="GO" id="GO:0009307">
    <property type="term" value="P:DNA restriction-modification system"/>
    <property type="evidence" value="ECO:0007669"/>
    <property type="project" value="InterPro"/>
</dbReference>
<dbReference type="GO" id="GO:0015666">
    <property type="term" value="F:restriction endodeoxyribonuclease activity"/>
    <property type="evidence" value="ECO:0007669"/>
    <property type="project" value="TreeGrafter"/>
</dbReference>
<dbReference type="Proteomes" id="UP000190897">
    <property type="component" value="Unassembled WGS sequence"/>
</dbReference>
<feature type="domain" description="Restriction endonuclease type IV Mrr" evidence="3">
    <location>
        <begin position="104"/>
        <end position="212"/>
    </location>
</feature>
<reference evidence="5" key="1">
    <citation type="submission" date="2017-02" db="EMBL/GenBank/DDBJ databases">
        <authorList>
            <person name="Varghese N."/>
            <person name="Submissions S."/>
        </authorList>
    </citation>
    <scope>NUCLEOTIDE SEQUENCE [LARGE SCALE GENOMIC DNA]</scope>
    <source>
        <strain evidence="5">DSM 22270</strain>
    </source>
</reference>
<keyword evidence="4" id="KW-0540">Nuclease</keyword>
<evidence type="ECO:0000256" key="1">
    <source>
        <dbReference type="SAM" id="MobiDB-lite"/>
    </source>
</evidence>
<keyword evidence="4" id="KW-0255">Endonuclease</keyword>
<dbReference type="Gene3D" id="3.40.1350.10">
    <property type="match status" value="1"/>
</dbReference>
<dbReference type="AlphaFoldDB" id="A0A1T5HGD1"/>
<sequence>MEVFIYYLLLLLKVGVLIFIVKGCVYLYDTYQNNKENRRVKRIERIENQKKLNIETEKNRQIAQQEWALSKYKTEKIREIKDEALKRILWNNYYSMQNGEIHVNQLTGWEFEKFVGNLYCQMGYQVTITKKSGDFGADIIAIKDSKKTAIQCKRQISSVGVQAINEVLGGKGYYKCQYAAVVTNSTYTGQAISTAIANKVKLIDGQELTRLCSAFLTHQKPDYNNEAFNKISDLIGRFIRYPTISEIDSFINSHILAAKYVSEIENSTIILDSVSYDYNNLFKKDEKETAFKADKWNANLSGNSQLDLFTPISGHEDLKNKGREQKISVEENNKLPLINLISKHNELQNARKDRKQDIPENRETLPSLPTPVNRHDDLKNRIKDKEQDIQVGEKKLPPLPLTSISEPDNLKVEVIEKKLLVHKKNAHNSPTSLSRLDKFNINNREQKTAVVEMLEADWFMNVSLSIAMNTIVLDVMNRSERKVNISDKKMVFLNVGFMLFQSYKGRSMRKDVLESISELAENVITINQQNDKRKYLRELIYGYIEIDFFLRHENDPNGSYISYKALRENRDKIDDAIQASISNHKIDINPKFALYVKNN</sequence>
<evidence type="ECO:0000259" key="3">
    <source>
        <dbReference type="Pfam" id="PF04471"/>
    </source>
</evidence>
<keyword evidence="2" id="KW-0812">Transmembrane</keyword>
<organism evidence="4 5">
    <name type="scientific">Dyadobacter psychrophilus</name>
    <dbReference type="NCBI Taxonomy" id="651661"/>
    <lineage>
        <taxon>Bacteria</taxon>
        <taxon>Pseudomonadati</taxon>
        <taxon>Bacteroidota</taxon>
        <taxon>Cytophagia</taxon>
        <taxon>Cytophagales</taxon>
        <taxon>Spirosomataceae</taxon>
        <taxon>Dyadobacter</taxon>
    </lineage>
</organism>
<gene>
    <name evidence="4" type="ORF">SAMN05660293_05537</name>
</gene>
<evidence type="ECO:0000313" key="4">
    <source>
        <dbReference type="EMBL" id="SKC19747.1"/>
    </source>
</evidence>
<dbReference type="InterPro" id="IPR007560">
    <property type="entry name" value="Restrct_endonuc_IV_Mrr"/>
</dbReference>